<dbReference type="Proteomes" id="UP001290455">
    <property type="component" value="Unassembled WGS sequence"/>
</dbReference>
<keyword evidence="3" id="KW-0975">Bacterial flagellum</keyword>
<dbReference type="EMBL" id="JAXOFX010000004">
    <property type="protein sequence ID" value="MDZ5471953.1"/>
    <property type="molecule type" value="Genomic_DNA"/>
</dbReference>
<dbReference type="InterPro" id="IPR001492">
    <property type="entry name" value="Flagellin"/>
</dbReference>
<comment type="caution">
    <text evidence="6">The sequence shown here is derived from an EMBL/GenBank/DDBJ whole genome shotgun (WGS) entry which is preliminary data.</text>
</comment>
<accession>A0ABU5IXS0</accession>
<dbReference type="NCBIfam" id="TIGR02550">
    <property type="entry name" value="flagell_flgL"/>
    <property type="match status" value="1"/>
</dbReference>
<dbReference type="PANTHER" id="PTHR42792">
    <property type="entry name" value="FLAGELLIN"/>
    <property type="match status" value="1"/>
</dbReference>
<dbReference type="Pfam" id="PF00700">
    <property type="entry name" value="Flagellin_C"/>
    <property type="match status" value="1"/>
</dbReference>
<dbReference type="RefSeq" id="WP_322446241.1">
    <property type="nucleotide sequence ID" value="NZ_JAXOFX010000004.1"/>
</dbReference>
<dbReference type="InterPro" id="IPR001029">
    <property type="entry name" value="Flagellin_N"/>
</dbReference>
<keyword evidence="6" id="KW-0969">Cilium</keyword>
<keyword evidence="6" id="KW-0282">Flagellum</keyword>
<evidence type="ECO:0000256" key="3">
    <source>
        <dbReference type="ARBA" id="ARBA00023143"/>
    </source>
</evidence>
<name>A0ABU5IXS0_9BACI</name>
<proteinExistence type="inferred from homology"/>
<evidence type="ECO:0000259" key="4">
    <source>
        <dbReference type="Pfam" id="PF00669"/>
    </source>
</evidence>
<gene>
    <name evidence="6" type="primary">flgL</name>
    <name evidence="6" type="ORF">SM124_09355</name>
</gene>
<feature type="domain" description="Flagellin C-terminal" evidence="5">
    <location>
        <begin position="297"/>
        <end position="374"/>
    </location>
</feature>
<comment type="subcellular location">
    <subcellularLocation>
        <location evidence="1">Bacterial flagellum</location>
    </subcellularLocation>
</comment>
<organism evidence="6 7">
    <name type="scientific">Robertmurraya mangrovi</name>
    <dbReference type="NCBI Taxonomy" id="3098077"/>
    <lineage>
        <taxon>Bacteria</taxon>
        <taxon>Bacillati</taxon>
        <taxon>Bacillota</taxon>
        <taxon>Bacilli</taxon>
        <taxon>Bacillales</taxon>
        <taxon>Bacillaceae</taxon>
        <taxon>Robertmurraya</taxon>
    </lineage>
</organism>
<keyword evidence="7" id="KW-1185">Reference proteome</keyword>
<evidence type="ECO:0000313" key="7">
    <source>
        <dbReference type="Proteomes" id="UP001290455"/>
    </source>
</evidence>
<evidence type="ECO:0000313" key="6">
    <source>
        <dbReference type="EMBL" id="MDZ5471953.1"/>
    </source>
</evidence>
<sequence length="381" mass="42792">MRVTQSMLTNSNLKYLSQNYNRLGKIQDQIMSGKKITKPSDDPVVAMKGMRYRSQVVEVEQFKRNLGEGFNWLENADASLDETGSVLQRIRELTVQASNDSYDPTARKNITAEISRLQEHIVALANTRVGDNYIFNGTNTASQPINENRFNLGYEKFQEGLSDSTLKAEDYVVSYKGLSYQYDSIEKVYKSANGDSISISGANGEIVRKYSEEQKYLDGQKMELREEINASDIVISNKFSVSTNTEDVRIEIMKGVTIPINVRPQGVYSTELFGSLESLKKMLNDPSTKGAELTKVLDNLDGFMNSIVSTRAELGAQMNRAEMVQDRLLQQEVIANKTVSDNEDIDFEKAIIDLTIQESLHRASLAAGARIIQPTLMDFLR</sequence>
<evidence type="ECO:0000259" key="5">
    <source>
        <dbReference type="Pfam" id="PF00700"/>
    </source>
</evidence>
<evidence type="ECO:0000256" key="1">
    <source>
        <dbReference type="ARBA" id="ARBA00004365"/>
    </source>
</evidence>
<evidence type="ECO:0000256" key="2">
    <source>
        <dbReference type="ARBA" id="ARBA00005709"/>
    </source>
</evidence>
<dbReference type="Pfam" id="PF00669">
    <property type="entry name" value="Flagellin_N"/>
    <property type="match status" value="1"/>
</dbReference>
<dbReference type="PANTHER" id="PTHR42792:SF1">
    <property type="entry name" value="FLAGELLAR HOOK-ASSOCIATED PROTEIN 3"/>
    <property type="match status" value="1"/>
</dbReference>
<keyword evidence="6" id="KW-0966">Cell projection</keyword>
<dbReference type="SUPFAM" id="SSF64518">
    <property type="entry name" value="Phase 1 flagellin"/>
    <property type="match status" value="1"/>
</dbReference>
<dbReference type="Gene3D" id="1.20.1330.10">
    <property type="entry name" value="f41 fragment of flagellin, N-terminal domain"/>
    <property type="match status" value="1"/>
</dbReference>
<reference evidence="6 7" key="1">
    <citation type="submission" date="2023-11" db="EMBL/GenBank/DDBJ databases">
        <title>Bacillus jintuensis, isolated from a mudflat on the Beibu Gulf coast.</title>
        <authorList>
            <person name="Li M."/>
        </authorList>
    </citation>
    <scope>NUCLEOTIDE SEQUENCE [LARGE SCALE GENOMIC DNA]</scope>
    <source>
        <strain evidence="6 7">31A1R</strain>
    </source>
</reference>
<dbReference type="InterPro" id="IPR013384">
    <property type="entry name" value="Flagell_FlgL"/>
</dbReference>
<dbReference type="InterPro" id="IPR046358">
    <property type="entry name" value="Flagellin_C"/>
</dbReference>
<comment type="similarity">
    <text evidence="2">Belongs to the bacterial flagellin family.</text>
</comment>
<feature type="domain" description="Flagellin N-terminal" evidence="4">
    <location>
        <begin position="6"/>
        <end position="140"/>
    </location>
</feature>
<protein>
    <submittedName>
        <fullName evidence="6">Flagellar hook-associated protein FlgL</fullName>
    </submittedName>
</protein>